<keyword evidence="5" id="KW-0472">Membrane</keyword>
<dbReference type="Proteomes" id="UP001648503">
    <property type="component" value="Unassembled WGS sequence"/>
</dbReference>
<keyword evidence="2" id="KW-0999">Mitochondrion inner membrane</keyword>
<dbReference type="SUPFAM" id="SSF51306">
    <property type="entry name" value="LexA/Signal peptidase"/>
    <property type="match status" value="1"/>
</dbReference>
<evidence type="ECO:0000256" key="1">
    <source>
        <dbReference type="ARBA" id="ARBA00004273"/>
    </source>
</evidence>
<accession>A0ABQ8FAW4</accession>
<comment type="similarity">
    <text evidence="6">Belongs to the peptidase S26 family. IMP1 subfamily.</text>
</comment>
<evidence type="ECO:0000256" key="5">
    <source>
        <dbReference type="ARBA" id="ARBA00023136"/>
    </source>
</evidence>
<dbReference type="InterPro" id="IPR000223">
    <property type="entry name" value="Pept_S26A_signal_pept_1"/>
</dbReference>
<dbReference type="InterPro" id="IPR052064">
    <property type="entry name" value="Mito_IMP1_subunit"/>
</dbReference>
<dbReference type="Pfam" id="PF10502">
    <property type="entry name" value="Peptidase_S26"/>
    <property type="match status" value="2"/>
</dbReference>
<dbReference type="PRINTS" id="PR00727">
    <property type="entry name" value="LEADERPTASE"/>
</dbReference>
<gene>
    <name evidence="8" type="ORF">BASA50_006095</name>
</gene>
<feature type="domain" description="Peptidase S26" evidence="7">
    <location>
        <begin position="81"/>
        <end position="141"/>
    </location>
</feature>
<protein>
    <recommendedName>
        <fullName evidence="7">Peptidase S26 domain-containing protein</fullName>
    </recommendedName>
</protein>
<keyword evidence="3" id="KW-0378">Hydrolase</keyword>
<reference evidence="8 9" key="1">
    <citation type="submission" date="2021-02" db="EMBL/GenBank/DDBJ databases">
        <title>Variation within the Batrachochytrium salamandrivorans European outbreak.</title>
        <authorList>
            <person name="Kelly M."/>
            <person name="Pasmans F."/>
            <person name="Shea T.P."/>
            <person name="Munoz J.F."/>
            <person name="Carranza S."/>
            <person name="Cuomo C.A."/>
            <person name="Martel A."/>
        </authorList>
    </citation>
    <scope>NUCLEOTIDE SEQUENCE [LARGE SCALE GENOMIC DNA]</scope>
    <source>
        <strain evidence="8 9">AMFP18/2</strain>
    </source>
</reference>
<dbReference type="CDD" id="cd06530">
    <property type="entry name" value="S26_SPase_I"/>
    <property type="match status" value="1"/>
</dbReference>
<evidence type="ECO:0000256" key="2">
    <source>
        <dbReference type="ARBA" id="ARBA00022792"/>
    </source>
</evidence>
<feature type="domain" description="Peptidase S26" evidence="7">
    <location>
        <begin position="153"/>
        <end position="190"/>
    </location>
</feature>
<keyword evidence="4" id="KW-0496">Mitochondrion</keyword>
<sequence length="221" mass="24334">MSGSASTGALAWLTRAVPRTGQILKTLVPRRIVHVLRSTPPPTASPTLASRAASLWRFTRLAIQCGCLISLMDDYIGGYAMTYGPSMLPTLNIAGDIVLVERISWRRRRLALGDVVVCISPLHPSRLVCKRILGLPGDIICKDPRQSNPEWIKIPKGTVWIQGDNFENSRDSREFGPVPMGLIRGHVLCRIFPSFKYPFYGAELASADEIASLHVENSGLK</sequence>
<evidence type="ECO:0000313" key="8">
    <source>
        <dbReference type="EMBL" id="KAH6595109.1"/>
    </source>
</evidence>
<dbReference type="Gene3D" id="2.10.109.10">
    <property type="entry name" value="Umud Fragment, subunit A"/>
    <property type="match status" value="1"/>
</dbReference>
<dbReference type="InterPro" id="IPR036286">
    <property type="entry name" value="LexA/Signal_pep-like_sf"/>
</dbReference>
<comment type="subcellular location">
    <subcellularLocation>
        <location evidence="1">Mitochondrion inner membrane</location>
    </subcellularLocation>
</comment>
<keyword evidence="9" id="KW-1185">Reference proteome</keyword>
<organism evidence="8 9">
    <name type="scientific">Batrachochytrium salamandrivorans</name>
    <dbReference type="NCBI Taxonomy" id="1357716"/>
    <lineage>
        <taxon>Eukaryota</taxon>
        <taxon>Fungi</taxon>
        <taxon>Fungi incertae sedis</taxon>
        <taxon>Chytridiomycota</taxon>
        <taxon>Chytridiomycota incertae sedis</taxon>
        <taxon>Chytridiomycetes</taxon>
        <taxon>Rhizophydiales</taxon>
        <taxon>Rhizophydiales incertae sedis</taxon>
        <taxon>Batrachochytrium</taxon>
    </lineage>
</organism>
<dbReference type="InterPro" id="IPR019533">
    <property type="entry name" value="Peptidase_S26"/>
</dbReference>
<name>A0ABQ8FAW4_9FUNG</name>
<evidence type="ECO:0000256" key="3">
    <source>
        <dbReference type="ARBA" id="ARBA00022801"/>
    </source>
</evidence>
<dbReference type="InterPro" id="IPR019758">
    <property type="entry name" value="Pept_S26A_signal_pept_1_CS"/>
</dbReference>
<evidence type="ECO:0000256" key="6">
    <source>
        <dbReference type="ARBA" id="ARBA00038445"/>
    </source>
</evidence>
<comment type="caution">
    <text evidence="8">The sequence shown here is derived from an EMBL/GenBank/DDBJ whole genome shotgun (WGS) entry which is preliminary data.</text>
</comment>
<evidence type="ECO:0000259" key="7">
    <source>
        <dbReference type="Pfam" id="PF10502"/>
    </source>
</evidence>
<evidence type="ECO:0000313" key="9">
    <source>
        <dbReference type="Proteomes" id="UP001648503"/>
    </source>
</evidence>
<dbReference type="PANTHER" id="PTHR12383:SF16">
    <property type="entry name" value="MITOCHONDRIAL INNER MEMBRANE PROTEASE SUBUNIT 1"/>
    <property type="match status" value="1"/>
</dbReference>
<evidence type="ECO:0000256" key="4">
    <source>
        <dbReference type="ARBA" id="ARBA00023128"/>
    </source>
</evidence>
<proteinExistence type="inferred from homology"/>
<dbReference type="PANTHER" id="PTHR12383">
    <property type="entry name" value="PROTEASE FAMILY S26 MITOCHONDRIAL INNER MEMBRANE PROTEASE-RELATED"/>
    <property type="match status" value="1"/>
</dbReference>
<dbReference type="EMBL" id="JAFCIX010000313">
    <property type="protein sequence ID" value="KAH6595109.1"/>
    <property type="molecule type" value="Genomic_DNA"/>
</dbReference>
<dbReference type="PROSITE" id="PS00761">
    <property type="entry name" value="SPASE_I_3"/>
    <property type="match status" value="1"/>
</dbReference>